<evidence type="ECO:0000313" key="3">
    <source>
        <dbReference type="Proteomes" id="UP000608024"/>
    </source>
</evidence>
<evidence type="ECO:0000313" key="2">
    <source>
        <dbReference type="EMBL" id="GHE92802.1"/>
    </source>
</evidence>
<organism evidence="2 3">
    <name type="scientific">Streptomyces longispororuber</name>
    <dbReference type="NCBI Taxonomy" id="68230"/>
    <lineage>
        <taxon>Bacteria</taxon>
        <taxon>Bacillati</taxon>
        <taxon>Actinomycetota</taxon>
        <taxon>Actinomycetes</taxon>
        <taxon>Kitasatosporales</taxon>
        <taxon>Streptomycetaceae</taxon>
        <taxon>Streptomyces</taxon>
    </lineage>
</organism>
<evidence type="ECO:0000256" key="1">
    <source>
        <dbReference type="SAM" id="MobiDB-lite"/>
    </source>
</evidence>
<proteinExistence type="predicted"/>
<protein>
    <submittedName>
        <fullName evidence="2">Uncharacterized protein</fullName>
    </submittedName>
</protein>
<accession>A0A919DY73</accession>
<gene>
    <name evidence="2" type="ORF">GCM10018785_68650</name>
</gene>
<reference evidence="2" key="2">
    <citation type="submission" date="2020-09" db="EMBL/GenBank/DDBJ databases">
        <authorList>
            <person name="Sun Q."/>
            <person name="Ohkuma M."/>
        </authorList>
    </citation>
    <scope>NUCLEOTIDE SEQUENCE</scope>
    <source>
        <strain evidence="2">JCM 4784</strain>
    </source>
</reference>
<keyword evidence="3" id="KW-1185">Reference proteome</keyword>
<name>A0A919DY73_9ACTN</name>
<feature type="compositionally biased region" description="Low complexity" evidence="1">
    <location>
        <begin position="151"/>
        <end position="162"/>
    </location>
</feature>
<feature type="compositionally biased region" description="Polar residues" evidence="1">
    <location>
        <begin position="112"/>
        <end position="123"/>
    </location>
</feature>
<sequence length="188" mass="17977">MPSTAANRPASAAAWVIAQSRAARCVASPAAVGSAARGGIAAAPVARSSGVAGAAARASAALGACGGRDVAGFPQPPGAPVVPGLCDASDTPGVSGTSSVPVAPGATDSAGAPNTSGVPNTSDALGAPDTPSASGPNRSCIDPAHVTSMCSPSTVSPSRRPSVQPPGTPWVRPRFPCVNVNGRPSAPR</sequence>
<dbReference type="AlphaFoldDB" id="A0A919DY73"/>
<dbReference type="Proteomes" id="UP000608024">
    <property type="component" value="Unassembled WGS sequence"/>
</dbReference>
<feature type="region of interest" description="Disordered" evidence="1">
    <location>
        <begin position="82"/>
        <end position="188"/>
    </location>
</feature>
<comment type="caution">
    <text evidence="2">The sequence shown here is derived from an EMBL/GenBank/DDBJ whole genome shotgun (WGS) entry which is preliminary data.</text>
</comment>
<dbReference type="EMBL" id="BNBT01000184">
    <property type="protein sequence ID" value="GHE92802.1"/>
    <property type="molecule type" value="Genomic_DNA"/>
</dbReference>
<reference evidence="2" key="1">
    <citation type="journal article" date="2014" name="Int. J. Syst. Evol. Microbiol.">
        <title>Complete genome sequence of Corynebacterium casei LMG S-19264T (=DSM 44701T), isolated from a smear-ripened cheese.</title>
        <authorList>
            <consortium name="US DOE Joint Genome Institute (JGI-PGF)"/>
            <person name="Walter F."/>
            <person name="Albersmeier A."/>
            <person name="Kalinowski J."/>
            <person name="Ruckert C."/>
        </authorList>
    </citation>
    <scope>NUCLEOTIDE SEQUENCE</scope>
    <source>
        <strain evidence="2">JCM 4784</strain>
    </source>
</reference>